<dbReference type="EMBL" id="JBHRYR010000003">
    <property type="protein sequence ID" value="MFC3853353.1"/>
    <property type="molecule type" value="Genomic_DNA"/>
</dbReference>
<keyword evidence="5" id="KW-1185">Reference proteome</keyword>
<dbReference type="SUPFAM" id="SSF47226">
    <property type="entry name" value="Histidine-containing phosphotransfer domain, HPT domain"/>
    <property type="match status" value="1"/>
</dbReference>
<dbReference type="PANTHER" id="PTHR28242">
    <property type="entry name" value="PHOSPHORELAY INTERMEDIATE PROTEIN YPD1"/>
    <property type="match status" value="1"/>
</dbReference>
<dbReference type="PROSITE" id="PS50894">
    <property type="entry name" value="HPT"/>
    <property type="match status" value="1"/>
</dbReference>
<evidence type="ECO:0000313" key="5">
    <source>
        <dbReference type="Proteomes" id="UP001595617"/>
    </source>
</evidence>
<evidence type="ECO:0000313" key="4">
    <source>
        <dbReference type="EMBL" id="MFC3853353.1"/>
    </source>
</evidence>
<sequence length="117" mass="13256">MSDRLDLTALQELQEIMEEDFTLLIETFINDARERYADIEKAVGDWQRLRRAAHAFKGSSSNIGARRLAKLCQRLELYCIESQEPHGVAEQVAAIETEMHAVSEALNARYLSSATKT</sequence>
<dbReference type="InterPro" id="IPR045871">
    <property type="entry name" value="AHP1-5/YPD1"/>
</dbReference>
<name>A0ABV7ZXV0_9GAMM</name>
<evidence type="ECO:0000259" key="3">
    <source>
        <dbReference type="PROSITE" id="PS50894"/>
    </source>
</evidence>
<evidence type="ECO:0000256" key="1">
    <source>
        <dbReference type="ARBA" id="ARBA00023012"/>
    </source>
</evidence>
<reference evidence="5" key="1">
    <citation type="journal article" date="2019" name="Int. J. Syst. Evol. Microbiol.">
        <title>The Global Catalogue of Microorganisms (GCM) 10K type strain sequencing project: providing services to taxonomists for standard genome sequencing and annotation.</title>
        <authorList>
            <consortium name="The Broad Institute Genomics Platform"/>
            <consortium name="The Broad Institute Genome Sequencing Center for Infectious Disease"/>
            <person name="Wu L."/>
            <person name="Ma J."/>
        </authorList>
    </citation>
    <scope>NUCLEOTIDE SEQUENCE [LARGE SCALE GENOMIC DNA]</scope>
    <source>
        <strain evidence="5">IBRC 10765</strain>
    </source>
</reference>
<feature type="domain" description="HPt" evidence="3">
    <location>
        <begin position="10"/>
        <end position="109"/>
    </location>
</feature>
<dbReference type="InterPro" id="IPR008207">
    <property type="entry name" value="Sig_transdc_His_kin_Hpt_dom"/>
</dbReference>
<gene>
    <name evidence="4" type="ORF">ACFOOG_10965</name>
</gene>
<dbReference type="Pfam" id="PF01627">
    <property type="entry name" value="Hpt"/>
    <property type="match status" value="1"/>
</dbReference>
<protein>
    <submittedName>
        <fullName evidence="4">Hpt domain-containing protein</fullName>
    </submittedName>
</protein>
<keyword evidence="1" id="KW-0902">Two-component regulatory system</keyword>
<comment type="caution">
    <text evidence="4">The sequence shown here is derived from an EMBL/GenBank/DDBJ whole genome shotgun (WGS) entry which is preliminary data.</text>
</comment>
<dbReference type="RefSeq" id="WP_380696426.1">
    <property type="nucleotide sequence ID" value="NZ_JBHRYR010000003.1"/>
</dbReference>
<evidence type="ECO:0000256" key="2">
    <source>
        <dbReference type="PROSITE-ProRule" id="PRU00110"/>
    </source>
</evidence>
<dbReference type="SMART" id="SM00073">
    <property type="entry name" value="HPT"/>
    <property type="match status" value="1"/>
</dbReference>
<dbReference type="Gene3D" id="1.20.120.160">
    <property type="entry name" value="HPT domain"/>
    <property type="match status" value="1"/>
</dbReference>
<proteinExistence type="predicted"/>
<keyword evidence="2" id="KW-0597">Phosphoprotein</keyword>
<feature type="modified residue" description="Phosphohistidine" evidence="2">
    <location>
        <position position="54"/>
    </location>
</feature>
<dbReference type="PANTHER" id="PTHR28242:SF52">
    <property type="entry name" value="PHOSPHORELAY INTERMEDIATE PROTEIN YPD1"/>
    <property type="match status" value="1"/>
</dbReference>
<dbReference type="Proteomes" id="UP001595617">
    <property type="component" value="Unassembled WGS sequence"/>
</dbReference>
<dbReference type="InterPro" id="IPR036641">
    <property type="entry name" value="HPT_dom_sf"/>
</dbReference>
<accession>A0ABV7ZXV0</accession>
<dbReference type="CDD" id="cd00088">
    <property type="entry name" value="HPT"/>
    <property type="match status" value="1"/>
</dbReference>
<organism evidence="4 5">
    <name type="scientific">Saccharospirillum mangrovi</name>
    <dbReference type="NCBI Taxonomy" id="2161747"/>
    <lineage>
        <taxon>Bacteria</taxon>
        <taxon>Pseudomonadati</taxon>
        <taxon>Pseudomonadota</taxon>
        <taxon>Gammaproteobacteria</taxon>
        <taxon>Oceanospirillales</taxon>
        <taxon>Saccharospirillaceae</taxon>
        <taxon>Saccharospirillum</taxon>
    </lineage>
</organism>